<keyword evidence="1 3" id="KW-0547">Nucleotide-binding</keyword>
<accession>A0A0S4JKI2</accession>
<dbReference type="Pfam" id="PF08719">
    <property type="entry name" value="NADAR"/>
    <property type="match status" value="1"/>
</dbReference>
<dbReference type="InterPro" id="IPR017441">
    <property type="entry name" value="Protein_kinase_ATP_BS"/>
</dbReference>
<keyword evidence="6" id="KW-0418">Kinase</keyword>
<keyword evidence="6" id="KW-0808">Transferase</keyword>
<dbReference type="InterPro" id="IPR011009">
    <property type="entry name" value="Kinase-like_dom_sf"/>
</dbReference>
<dbReference type="InterPro" id="IPR008271">
    <property type="entry name" value="Ser/Thr_kinase_AS"/>
</dbReference>
<feature type="domain" description="Protein kinase" evidence="5">
    <location>
        <begin position="663"/>
        <end position="973"/>
    </location>
</feature>
<protein>
    <submittedName>
        <fullName evidence="6">Protein kinase, putative</fullName>
    </submittedName>
</protein>
<dbReference type="AlphaFoldDB" id="A0A0S4JKI2"/>
<dbReference type="OrthoDB" id="1668230at2759"/>
<dbReference type="PANTHER" id="PTHR48011">
    <property type="entry name" value="CCR4-NOT TRANSCRIPTIONAL COMPLEX SUBUNIT CAF120-RELATED"/>
    <property type="match status" value="1"/>
</dbReference>
<organism evidence="6 7">
    <name type="scientific">Bodo saltans</name>
    <name type="common">Flagellated protozoan</name>
    <dbReference type="NCBI Taxonomy" id="75058"/>
    <lineage>
        <taxon>Eukaryota</taxon>
        <taxon>Discoba</taxon>
        <taxon>Euglenozoa</taxon>
        <taxon>Kinetoplastea</taxon>
        <taxon>Metakinetoplastina</taxon>
        <taxon>Eubodonida</taxon>
        <taxon>Bodonidae</taxon>
        <taxon>Bodo</taxon>
    </lineage>
</organism>
<dbReference type="GO" id="GO:0005524">
    <property type="term" value="F:ATP binding"/>
    <property type="evidence" value="ECO:0007669"/>
    <property type="project" value="UniProtKB-UniRule"/>
</dbReference>
<reference evidence="7" key="1">
    <citation type="submission" date="2015-09" db="EMBL/GenBank/DDBJ databases">
        <authorList>
            <consortium name="Pathogen Informatics"/>
        </authorList>
    </citation>
    <scope>NUCLEOTIDE SEQUENCE [LARGE SCALE GENOMIC DNA]</scope>
    <source>
        <strain evidence="7">Lake Konstanz</strain>
    </source>
</reference>
<dbReference type="Gene3D" id="1.10.357.40">
    <property type="entry name" value="YbiA-like"/>
    <property type="match status" value="1"/>
</dbReference>
<evidence type="ECO:0000256" key="4">
    <source>
        <dbReference type="SAM" id="MobiDB-lite"/>
    </source>
</evidence>
<dbReference type="SUPFAM" id="SSF143990">
    <property type="entry name" value="YbiA-like"/>
    <property type="match status" value="1"/>
</dbReference>
<name>A0A0S4JKI2_BODSA</name>
<keyword evidence="2 3" id="KW-0067">ATP-binding</keyword>
<dbReference type="PROSITE" id="PS00108">
    <property type="entry name" value="PROTEIN_KINASE_ST"/>
    <property type="match status" value="1"/>
</dbReference>
<sequence length="1032" mass="114353">MLQSQHFTRTNISAAEVRSFLSQISVGDRFVLLFLEPLSSHPTQLHMWHGVVVATPDDRWKKRAIRCAQFRETGHRVVFALPPDPKDVIVVDIFLDAASLRQPQSTLMGSSFATTSFMVPPEASALEHVTPHSHAKVTDRSPTHTVGDGPDSEGMTQHNSATALIAAYSTDMVQALQRRLYPHRRIIVWVCLPEINCTDLVDNLDAEIVKFDSPTKALQFIAENISRMLALVTSSLKNEFELEGIGGPALCDEVRKLRTSPQAQRGEGGWPLTIIVTKTLSMSDCIASCDIFVHALKSTDSICLTEISRRIAPPSVVCVNVDLSSETRDYIEKELSFSIHQFDTTYRAYQFVSACPWNVAAVITEQCQHLQREGHLTGVELGHRIKNLNLSRFQNPKLVLVGNDSPDSRTFDLVVGSEIPKDQLEARFKEMLSDLSSKKQQRVRVPGAVVFGRGANTILSPTYPSPFDVVIDGERMTFPNVEQFFQAAKHYGNAELFGSIRDAPSIHAALKLAWKSRIDPREWNSLRDDVMFYGLSQKFSNRDLAKKLLLTRDSDIVHATLNSEDCYWGDGAEGGTHRGRNRMGEMLMAIRSMLQSTTGTLQLSSSQHTDGKEFELNAAAIDSVAENASNILWMKCPLQKLRHRSNSASSRGHRGHDSNVFEINKNEILGRGAYGRVYKARDLFTNQIVAAKVATVAHADEALRKEFQMLAKVDDNNVVKVLHAELPDNGTATIYMEYMSAGSLEAQVQSFRLYETAIRAMIQQILEGLDALHRRYEIVHCDLKAGNVLMSGQTVKISDFGASAFVSTSNAPIAAQAAAAAAPLPPSLAHAASEQSRDSGNPTTQAGNRSFHERPVTPPTARNPLRGAPGTAEYMSLDRMETSEASFADDVWAVGCIVVRLALGGPYQPWWQPGDTVTKLQPLTICYRMQQGSQHPYIPEHLSPHAKQFLARCFKLNPVERATAEQLCKDPWFSCGEAGMESFDDYRTAKANATRESNEQFLATEDRTATMRVTMMDVENTDDGKGTDGLCR</sequence>
<dbReference type="SUPFAM" id="SSF56112">
    <property type="entry name" value="Protein kinase-like (PK-like)"/>
    <property type="match status" value="1"/>
</dbReference>
<dbReference type="InterPro" id="IPR052751">
    <property type="entry name" value="Plant_MAPKKK"/>
</dbReference>
<dbReference type="VEuPathDB" id="TriTrypDB:BSAL_21785"/>
<evidence type="ECO:0000256" key="2">
    <source>
        <dbReference type="ARBA" id="ARBA00022840"/>
    </source>
</evidence>
<feature type="binding site" evidence="3">
    <location>
        <position position="692"/>
    </location>
    <ligand>
        <name>ATP</name>
        <dbReference type="ChEBI" id="CHEBI:30616"/>
    </ligand>
</feature>
<proteinExistence type="predicted"/>
<dbReference type="InterPro" id="IPR012816">
    <property type="entry name" value="NADAR"/>
</dbReference>
<dbReference type="Pfam" id="PF00069">
    <property type="entry name" value="Pkinase"/>
    <property type="match status" value="2"/>
</dbReference>
<dbReference type="InterPro" id="IPR037238">
    <property type="entry name" value="YbiA-like_sf"/>
</dbReference>
<evidence type="ECO:0000256" key="3">
    <source>
        <dbReference type="PROSITE-ProRule" id="PRU10141"/>
    </source>
</evidence>
<gene>
    <name evidence="6" type="ORF">BSAL_21785</name>
</gene>
<dbReference type="GO" id="GO:0004672">
    <property type="term" value="F:protein kinase activity"/>
    <property type="evidence" value="ECO:0007669"/>
    <property type="project" value="InterPro"/>
</dbReference>
<feature type="compositionally biased region" description="Polar residues" evidence="4">
    <location>
        <begin position="838"/>
        <end position="848"/>
    </location>
</feature>
<evidence type="ECO:0000259" key="5">
    <source>
        <dbReference type="PROSITE" id="PS50011"/>
    </source>
</evidence>
<evidence type="ECO:0000256" key="1">
    <source>
        <dbReference type="ARBA" id="ARBA00022741"/>
    </source>
</evidence>
<evidence type="ECO:0000313" key="6">
    <source>
        <dbReference type="EMBL" id="CUG89505.1"/>
    </source>
</evidence>
<keyword evidence="7" id="KW-1185">Reference proteome</keyword>
<dbReference type="EMBL" id="CYKH01001746">
    <property type="protein sequence ID" value="CUG89505.1"/>
    <property type="molecule type" value="Genomic_DNA"/>
</dbReference>
<dbReference type="GO" id="GO:0007165">
    <property type="term" value="P:signal transduction"/>
    <property type="evidence" value="ECO:0007669"/>
    <property type="project" value="TreeGrafter"/>
</dbReference>
<dbReference type="CDD" id="cd15457">
    <property type="entry name" value="NADAR"/>
    <property type="match status" value="1"/>
</dbReference>
<dbReference type="SMART" id="SM00220">
    <property type="entry name" value="S_TKc"/>
    <property type="match status" value="1"/>
</dbReference>
<feature type="region of interest" description="Disordered" evidence="4">
    <location>
        <begin position="826"/>
        <end position="870"/>
    </location>
</feature>
<dbReference type="PANTHER" id="PTHR48011:SF4">
    <property type="entry name" value="MITOGEN-ACTIVATED PROTEIN KINASE KINASE KINASE 19"/>
    <property type="match status" value="1"/>
</dbReference>
<feature type="region of interest" description="Disordered" evidence="4">
    <location>
        <begin position="132"/>
        <end position="156"/>
    </location>
</feature>
<dbReference type="PROSITE" id="PS00107">
    <property type="entry name" value="PROTEIN_KINASE_ATP"/>
    <property type="match status" value="1"/>
</dbReference>
<dbReference type="Proteomes" id="UP000051952">
    <property type="component" value="Unassembled WGS sequence"/>
</dbReference>
<dbReference type="Gene3D" id="1.10.510.10">
    <property type="entry name" value="Transferase(Phosphotransferase) domain 1"/>
    <property type="match status" value="2"/>
</dbReference>
<dbReference type="PROSITE" id="PS50011">
    <property type="entry name" value="PROTEIN_KINASE_DOM"/>
    <property type="match status" value="1"/>
</dbReference>
<evidence type="ECO:0000313" key="7">
    <source>
        <dbReference type="Proteomes" id="UP000051952"/>
    </source>
</evidence>
<dbReference type="InterPro" id="IPR000719">
    <property type="entry name" value="Prot_kinase_dom"/>
</dbReference>